<dbReference type="AlphaFoldDB" id="A0A9P8VG11"/>
<reference evidence="1" key="1">
    <citation type="journal article" date="2021" name="Nat. Commun.">
        <title>Genetic determinants of endophytism in the Arabidopsis root mycobiome.</title>
        <authorList>
            <person name="Mesny F."/>
            <person name="Miyauchi S."/>
            <person name="Thiergart T."/>
            <person name="Pickel B."/>
            <person name="Atanasova L."/>
            <person name="Karlsson M."/>
            <person name="Huettel B."/>
            <person name="Barry K.W."/>
            <person name="Haridas S."/>
            <person name="Chen C."/>
            <person name="Bauer D."/>
            <person name="Andreopoulos W."/>
            <person name="Pangilinan J."/>
            <person name="LaButti K."/>
            <person name="Riley R."/>
            <person name="Lipzen A."/>
            <person name="Clum A."/>
            <person name="Drula E."/>
            <person name="Henrissat B."/>
            <person name="Kohler A."/>
            <person name="Grigoriev I.V."/>
            <person name="Martin F.M."/>
            <person name="Hacquard S."/>
        </authorList>
    </citation>
    <scope>NUCLEOTIDE SEQUENCE</scope>
    <source>
        <strain evidence="1">MPI-SDFR-AT-0117</strain>
    </source>
</reference>
<dbReference type="EMBL" id="JAGSXJ010000007">
    <property type="protein sequence ID" value="KAH6689769.1"/>
    <property type="molecule type" value="Genomic_DNA"/>
</dbReference>
<organism evidence="1 2">
    <name type="scientific">Plectosphaerella plurivora</name>
    <dbReference type="NCBI Taxonomy" id="936078"/>
    <lineage>
        <taxon>Eukaryota</taxon>
        <taxon>Fungi</taxon>
        <taxon>Dikarya</taxon>
        <taxon>Ascomycota</taxon>
        <taxon>Pezizomycotina</taxon>
        <taxon>Sordariomycetes</taxon>
        <taxon>Hypocreomycetidae</taxon>
        <taxon>Glomerellales</taxon>
        <taxon>Plectosphaerellaceae</taxon>
        <taxon>Plectosphaerella</taxon>
    </lineage>
</organism>
<accession>A0A9P8VG11</accession>
<dbReference type="OrthoDB" id="3000060at2759"/>
<name>A0A9P8VG11_9PEZI</name>
<protein>
    <submittedName>
        <fullName evidence="1">Uncharacterized protein</fullName>
    </submittedName>
</protein>
<keyword evidence="2" id="KW-1185">Reference proteome</keyword>
<gene>
    <name evidence="1" type="ORF">F5X68DRAFT_230377</name>
</gene>
<comment type="caution">
    <text evidence="1">The sequence shown here is derived from an EMBL/GenBank/DDBJ whole genome shotgun (WGS) entry which is preliminary data.</text>
</comment>
<evidence type="ECO:0000313" key="2">
    <source>
        <dbReference type="Proteomes" id="UP000770015"/>
    </source>
</evidence>
<evidence type="ECO:0000313" key="1">
    <source>
        <dbReference type="EMBL" id="KAH6689769.1"/>
    </source>
</evidence>
<sequence length="328" mass="37311">MSTINQSTTHDDETPGLKNEEIPVLLPLFFPSTRLPPVETNSIIVAAASPSLEDAHPSRDGWLLADFYAFNYLVRGLGQSQIWLTLTEPPRILNSWEDVKTYHHGNPAEDRRIIFDQSLLESGKITPVTVINERLTERFLAEVSRASNEAVETNSPLLIMAFCHGLAEYTLVLDNSSSTPVLMKRRLVIEAQQYFNHANPRDWHRSSVRGDFERMIERGGETKPDDNDEKALSKDQAAELAWRIDGARLIDYMAEQLGLTFPNESKCLTWSSFTWMMAPWPQDKTPMERPNARLPGVQVTPQPLWLQGPPFENFKFYLDAARCVAVWI</sequence>
<dbReference type="Proteomes" id="UP000770015">
    <property type="component" value="Unassembled WGS sequence"/>
</dbReference>
<proteinExistence type="predicted"/>